<comment type="caution">
    <text evidence="1">The sequence shown here is derived from an EMBL/GenBank/DDBJ whole genome shotgun (WGS) entry which is preliminary data.</text>
</comment>
<organism evidence="1 2">
    <name type="scientific">Maccoyibacter intestinihominis</name>
    <dbReference type="NCBI Taxonomy" id="3133499"/>
    <lineage>
        <taxon>Bacteria</taxon>
        <taxon>Bacillati</taxon>
        <taxon>Bacillota</taxon>
        <taxon>Clostridia</taxon>
        <taxon>Lachnospirales</taxon>
        <taxon>Lachnospiraceae</taxon>
        <taxon>Maccoyibacter</taxon>
    </lineage>
</organism>
<accession>A0ABV1HDI8</accession>
<dbReference type="Proteomes" id="UP001454489">
    <property type="component" value="Unassembled WGS sequence"/>
</dbReference>
<protein>
    <recommendedName>
        <fullName evidence="3">Maturase K</fullName>
    </recommendedName>
</protein>
<keyword evidence="2" id="KW-1185">Reference proteome</keyword>
<evidence type="ECO:0000313" key="2">
    <source>
        <dbReference type="Proteomes" id="UP001454489"/>
    </source>
</evidence>
<evidence type="ECO:0008006" key="3">
    <source>
        <dbReference type="Google" id="ProtNLM"/>
    </source>
</evidence>
<sequence>MNLFKLSPDTLYNLTCDVIDTLEYMIPESSFLSNNEVYAQLKETLGYSLVHIRNVFDFSIGTTLAKYITRRKYTYLLLKISAEKFEQLTMHATVFFIQKFKTKCLQEFPELATSYSLKHMQLPIDKLFLREHIHMLFLEKSETELLKSFYFNITADRIAFDIKKNSKNLVVQSFGGKFIDLERNYFVFRNKIFKIITAICNVPQQTADPFLSSLLGQPVILSENHPADANSVVYKLHQFLTNTAPLTESFSVMLEWGAKNGWGSSNLISSLTVEDGKIQEVEFVSKPFLVFDDENVRLDLSFFD</sequence>
<dbReference type="EMBL" id="JBBMEX010000003">
    <property type="protein sequence ID" value="MEQ2557137.1"/>
    <property type="molecule type" value="Genomic_DNA"/>
</dbReference>
<reference evidence="1 2" key="1">
    <citation type="submission" date="2024-03" db="EMBL/GenBank/DDBJ databases">
        <title>Human intestinal bacterial collection.</title>
        <authorList>
            <person name="Pauvert C."/>
            <person name="Hitch T.C.A."/>
            <person name="Clavel T."/>
        </authorList>
    </citation>
    <scope>NUCLEOTIDE SEQUENCE [LARGE SCALE GENOMIC DNA]</scope>
    <source>
        <strain evidence="1 2">CLA-AA-H185</strain>
    </source>
</reference>
<name>A0ABV1HDI8_9FIRM</name>
<proteinExistence type="predicted"/>
<dbReference type="RefSeq" id="WP_353530209.1">
    <property type="nucleotide sequence ID" value="NZ_JBBMEX010000003.1"/>
</dbReference>
<evidence type="ECO:0000313" key="1">
    <source>
        <dbReference type="EMBL" id="MEQ2557137.1"/>
    </source>
</evidence>
<gene>
    <name evidence="1" type="ORF">WMO43_04490</name>
</gene>